<comment type="caution">
    <text evidence="9">The sequence shown here is derived from an EMBL/GenBank/DDBJ whole genome shotgun (WGS) entry which is preliminary data.</text>
</comment>
<dbReference type="Gene3D" id="1.50.10.10">
    <property type="match status" value="1"/>
</dbReference>
<dbReference type="EMBL" id="JAMYXC010000255">
    <property type="protein sequence ID" value="MCP1170012.1"/>
    <property type="molecule type" value="Genomic_DNA"/>
</dbReference>
<keyword evidence="5" id="KW-0136">Cellulose degradation</keyword>
<dbReference type="InterPro" id="IPR008928">
    <property type="entry name" value="6-hairpin_glycosidase_sf"/>
</dbReference>
<dbReference type="Proteomes" id="UP001139477">
    <property type="component" value="Unassembled WGS sequence"/>
</dbReference>
<dbReference type="RefSeq" id="WP_253334212.1">
    <property type="nucleotide sequence ID" value="NZ_JAMYXC010000255.1"/>
</dbReference>
<evidence type="ECO:0000256" key="8">
    <source>
        <dbReference type="SAM" id="SignalP"/>
    </source>
</evidence>
<name>A0A9X2FRR9_9RHOB</name>
<dbReference type="InterPro" id="IPR006311">
    <property type="entry name" value="TAT_signal"/>
</dbReference>
<feature type="signal peptide" evidence="8">
    <location>
        <begin position="1"/>
        <end position="31"/>
    </location>
</feature>
<dbReference type="InterPro" id="IPR002037">
    <property type="entry name" value="Glyco_hydro_8"/>
</dbReference>
<reference evidence="9" key="1">
    <citation type="submission" date="2022-06" db="EMBL/GenBank/DDBJ databases">
        <title>Limimaricola sediminis sp. nov., isolated from an intertidal sediment.</title>
        <authorList>
            <person name="Shao X."/>
        </authorList>
    </citation>
    <scope>NUCLEOTIDE SEQUENCE</scope>
    <source>
        <strain evidence="9">ASW11-118</strain>
    </source>
</reference>
<dbReference type="GO" id="GO:0030245">
    <property type="term" value="P:cellulose catabolic process"/>
    <property type="evidence" value="ECO:0007669"/>
    <property type="project" value="UniProtKB-KW"/>
</dbReference>
<gene>
    <name evidence="9" type="ORF">NHG85_16010</name>
</gene>
<comment type="catalytic activity">
    <reaction evidence="1">
        <text>Endohydrolysis of (1-&gt;4)-beta-D-glucosidic linkages in cellulose, lichenin and cereal beta-D-glucans.</text>
        <dbReference type="EC" id="3.2.1.4"/>
    </reaction>
</comment>
<keyword evidence="6" id="KW-0326">Glycosidase</keyword>
<evidence type="ECO:0000256" key="6">
    <source>
        <dbReference type="ARBA" id="ARBA00023295"/>
    </source>
</evidence>
<proteinExistence type="inferred from homology"/>
<dbReference type="PRINTS" id="PR00735">
    <property type="entry name" value="GLHYDRLASE8"/>
</dbReference>
<organism evidence="9 10">
    <name type="scientific">Limimaricola litoreus</name>
    <dbReference type="NCBI Taxonomy" id="2955316"/>
    <lineage>
        <taxon>Bacteria</taxon>
        <taxon>Pseudomonadati</taxon>
        <taxon>Pseudomonadota</taxon>
        <taxon>Alphaproteobacteria</taxon>
        <taxon>Rhodobacterales</taxon>
        <taxon>Paracoccaceae</taxon>
        <taxon>Limimaricola</taxon>
    </lineage>
</organism>
<evidence type="ECO:0000256" key="3">
    <source>
        <dbReference type="ARBA" id="ARBA00012601"/>
    </source>
</evidence>
<keyword evidence="8" id="KW-0732">Signal</keyword>
<keyword evidence="10" id="KW-1185">Reference proteome</keyword>
<keyword evidence="7" id="KW-0119">Carbohydrate metabolism</keyword>
<keyword evidence="7" id="KW-0624">Polysaccharide degradation</keyword>
<feature type="chain" id="PRO_5040879806" description="cellulase" evidence="8">
    <location>
        <begin position="32"/>
        <end position="354"/>
    </location>
</feature>
<evidence type="ECO:0000256" key="1">
    <source>
        <dbReference type="ARBA" id="ARBA00000966"/>
    </source>
</evidence>
<protein>
    <recommendedName>
        <fullName evidence="3">cellulase</fullName>
        <ecNumber evidence="3">3.2.1.4</ecNumber>
    </recommendedName>
</protein>
<evidence type="ECO:0000313" key="10">
    <source>
        <dbReference type="Proteomes" id="UP001139477"/>
    </source>
</evidence>
<evidence type="ECO:0000256" key="7">
    <source>
        <dbReference type="ARBA" id="ARBA00023326"/>
    </source>
</evidence>
<dbReference type="GO" id="GO:0008810">
    <property type="term" value="F:cellulase activity"/>
    <property type="evidence" value="ECO:0007669"/>
    <property type="project" value="UniProtKB-EC"/>
</dbReference>
<evidence type="ECO:0000256" key="4">
    <source>
        <dbReference type="ARBA" id="ARBA00022801"/>
    </source>
</evidence>
<accession>A0A9X2FRR9</accession>
<sequence length="354" mass="38135">MSGAGRVSRRACLAGLTGVAGMIAAPAVARAAAVFDSRNWQDWRARFLMPEGRVIDDYQGDISHSEGQAWALLFAVAAGDRETFDAIRGWTNANLAVRRDPLLAWRYVPGESAAARDYNNASDGDLFYAWALLRGGRRFGDAEALEQGGQVARGVMEICIAEDPRQPGRHLLLPAAEHFRGEGHVTLNPSYIMPRALHELAAAYDLPILARAAEDGAGLLEEVAQRGLPPDWLGLDARGWIPADGPKGQFGYDAIRVPLYLVWSGRAGHPLVRRAAQLWAQAGQGTPVQAARDGAVLHRDGAPGYEMLARTVLRATDATSPPPLLKTMDGQSYYPATLGLLSELVAHDIGLMTS</sequence>
<dbReference type="Pfam" id="PF01270">
    <property type="entry name" value="Glyco_hydro_8"/>
    <property type="match status" value="1"/>
</dbReference>
<dbReference type="AlphaFoldDB" id="A0A9X2FRR9"/>
<dbReference type="PROSITE" id="PS51318">
    <property type="entry name" value="TAT"/>
    <property type="match status" value="1"/>
</dbReference>
<evidence type="ECO:0000313" key="9">
    <source>
        <dbReference type="EMBL" id="MCP1170012.1"/>
    </source>
</evidence>
<dbReference type="SUPFAM" id="SSF48208">
    <property type="entry name" value="Six-hairpin glycosidases"/>
    <property type="match status" value="1"/>
</dbReference>
<keyword evidence="4 9" id="KW-0378">Hydrolase</keyword>
<comment type="similarity">
    <text evidence="2">Belongs to the glycosyl hydrolase 8 (cellulase D) family.</text>
</comment>
<evidence type="ECO:0000256" key="2">
    <source>
        <dbReference type="ARBA" id="ARBA00009209"/>
    </source>
</evidence>
<dbReference type="EC" id="3.2.1.4" evidence="3"/>
<dbReference type="InterPro" id="IPR012341">
    <property type="entry name" value="6hp_glycosidase-like_sf"/>
</dbReference>
<evidence type="ECO:0000256" key="5">
    <source>
        <dbReference type="ARBA" id="ARBA00023001"/>
    </source>
</evidence>